<dbReference type="OrthoDB" id="6924045at2759"/>
<sequence length="409" mass="42115">MQQRAQMSELNSTEGIDGSPAAMLAGGLVESDSEFSTSDSEGEDLPELSAGADSSAAGSAETYAVVAAKQTQHEGEVAEVPNCAVQGHSGGAPDTKAGVPGDEGDISGQTQDNPAEDLESSVAGCEGLTAATATDTHTVTSVANRSGGAHEPVNGESEGQDTGSTEPHELKDEDRQTQAQAGSVESESESERERGPVPLDADSAIGRRASAIGAQEQLVNQKAEIVSAQIKALEEHVLAVDGQMEAVGRRLRAMDAADEVGTQEIAEVDGQVQAVNQEVMDIDKHVTAVNEQVDSVDEHVRVMNTHVRALEAHVHALGGDEGVPGMGSHVQALDEQLKSVNESISCMDTQLSAVDEIIGSVGEKVKATNAHVLDVIEQNTPDSDSSNGVGLGEGVAGAGCDWVDTIASV</sequence>
<name>A0A0L0G176_9EUKA</name>
<gene>
    <name evidence="2" type="ORF">SARC_04869</name>
</gene>
<dbReference type="Gene3D" id="1.20.5.300">
    <property type="match status" value="1"/>
</dbReference>
<organism evidence="2 3">
    <name type="scientific">Sphaeroforma arctica JP610</name>
    <dbReference type="NCBI Taxonomy" id="667725"/>
    <lineage>
        <taxon>Eukaryota</taxon>
        <taxon>Ichthyosporea</taxon>
        <taxon>Ichthyophonida</taxon>
        <taxon>Sphaeroforma</taxon>
    </lineage>
</organism>
<feature type="compositionally biased region" description="Polar residues" evidence="1">
    <location>
        <begin position="1"/>
        <end position="14"/>
    </location>
</feature>
<feature type="non-terminal residue" evidence="2">
    <location>
        <position position="1"/>
    </location>
</feature>
<reference evidence="2 3" key="1">
    <citation type="submission" date="2011-02" db="EMBL/GenBank/DDBJ databases">
        <title>The Genome Sequence of Sphaeroforma arctica JP610.</title>
        <authorList>
            <consortium name="The Broad Institute Genome Sequencing Platform"/>
            <person name="Russ C."/>
            <person name="Cuomo C."/>
            <person name="Young S.K."/>
            <person name="Zeng Q."/>
            <person name="Gargeya S."/>
            <person name="Alvarado L."/>
            <person name="Berlin A."/>
            <person name="Chapman S.B."/>
            <person name="Chen Z."/>
            <person name="Freedman E."/>
            <person name="Gellesch M."/>
            <person name="Goldberg J."/>
            <person name="Griggs A."/>
            <person name="Gujja S."/>
            <person name="Heilman E."/>
            <person name="Heiman D."/>
            <person name="Howarth C."/>
            <person name="Mehta T."/>
            <person name="Neiman D."/>
            <person name="Pearson M."/>
            <person name="Roberts A."/>
            <person name="Saif S."/>
            <person name="Shea T."/>
            <person name="Shenoy N."/>
            <person name="Sisk P."/>
            <person name="Stolte C."/>
            <person name="Sykes S."/>
            <person name="White J."/>
            <person name="Yandava C."/>
            <person name="Burger G."/>
            <person name="Gray M.W."/>
            <person name="Holland P.W.H."/>
            <person name="King N."/>
            <person name="Lang F.B.F."/>
            <person name="Roger A.J."/>
            <person name="Ruiz-Trillo I."/>
            <person name="Haas B."/>
            <person name="Nusbaum C."/>
            <person name="Birren B."/>
        </authorList>
    </citation>
    <scope>NUCLEOTIDE SEQUENCE [LARGE SCALE GENOMIC DNA]</scope>
    <source>
        <strain evidence="2 3">JP610</strain>
    </source>
</reference>
<evidence type="ECO:0000313" key="2">
    <source>
        <dbReference type="EMBL" id="KNC82845.1"/>
    </source>
</evidence>
<dbReference type="GeneID" id="25905373"/>
<protein>
    <recommendedName>
        <fullName evidence="4">t-SNARE coiled-coil homology domain-containing protein</fullName>
    </recommendedName>
</protein>
<feature type="compositionally biased region" description="Basic and acidic residues" evidence="1">
    <location>
        <begin position="166"/>
        <end position="176"/>
    </location>
</feature>
<dbReference type="Proteomes" id="UP000054560">
    <property type="component" value="Unassembled WGS sequence"/>
</dbReference>
<accession>A0A0L0G176</accession>
<dbReference type="EMBL" id="KQ241886">
    <property type="protein sequence ID" value="KNC82845.1"/>
    <property type="molecule type" value="Genomic_DNA"/>
</dbReference>
<feature type="compositionally biased region" description="Low complexity" evidence="1">
    <location>
        <begin position="129"/>
        <end position="143"/>
    </location>
</feature>
<evidence type="ECO:0000313" key="3">
    <source>
        <dbReference type="Proteomes" id="UP000054560"/>
    </source>
</evidence>
<dbReference type="RefSeq" id="XP_014156747.1">
    <property type="nucleotide sequence ID" value="XM_014301272.1"/>
</dbReference>
<dbReference type="AlphaFoldDB" id="A0A0L0G176"/>
<evidence type="ECO:0000256" key="1">
    <source>
        <dbReference type="SAM" id="MobiDB-lite"/>
    </source>
</evidence>
<feature type="region of interest" description="Disordered" evidence="1">
    <location>
        <begin position="1"/>
        <end position="201"/>
    </location>
</feature>
<proteinExistence type="predicted"/>
<evidence type="ECO:0008006" key="4">
    <source>
        <dbReference type="Google" id="ProtNLM"/>
    </source>
</evidence>
<feature type="compositionally biased region" description="Low complexity" evidence="1">
    <location>
        <begin position="49"/>
        <end position="60"/>
    </location>
</feature>
<keyword evidence="3" id="KW-1185">Reference proteome</keyword>